<keyword evidence="3" id="KW-1185">Reference proteome</keyword>
<gene>
    <name evidence="2" type="ORF">DJ64_25055</name>
</gene>
<dbReference type="Gene3D" id="1.10.1780.10">
    <property type="entry name" value="Clp, N-terminal domain"/>
    <property type="match status" value="1"/>
</dbReference>
<evidence type="ECO:0000313" key="2">
    <source>
        <dbReference type="EMBL" id="KEG43447.1"/>
    </source>
</evidence>
<dbReference type="EMBL" id="JJMG01000026">
    <property type="protein sequence ID" value="KEG43447.1"/>
    <property type="molecule type" value="Genomic_DNA"/>
</dbReference>
<sequence length="245" mass="25432">MRSRIPRQQAQWPQAQAARGADDDAGLGPELAEVVAGARRRVVRGGDRHIDTAHLLHSLLESDPEVRAAFGEGAAVARLLGYLVQRSIGYGLRWQGSVEDSGGLPVVEGATGFSPLAAVCVERARERAARRGDGVVRGTDLLAALVAEPRARAVEVVRRAGVEPGEVVRGVDAGDRKSTRLNSSHQIISYAVFCLKGGAGGGCGGWGVSGVLRAGAFFAPSAPSLPVPRGASPPGTPLSRSSPRP</sequence>
<accession>A0ABR4T7M4</accession>
<dbReference type="Proteomes" id="UP000027632">
    <property type="component" value="Unassembled WGS sequence"/>
</dbReference>
<feature type="compositionally biased region" description="Low complexity" evidence="1">
    <location>
        <begin position="1"/>
        <end position="19"/>
    </location>
</feature>
<comment type="caution">
    <text evidence="2">The sequence shown here is derived from an EMBL/GenBank/DDBJ whole genome shotgun (WGS) entry which is preliminary data.</text>
</comment>
<reference evidence="2 3" key="1">
    <citation type="submission" date="2014-04" db="EMBL/GenBank/DDBJ databases">
        <title>Draft genome sequence of the novel Streptomyces griseorubens JSD-1 playing a role in carbon and nitrogen cycle.</title>
        <authorList>
            <consortium name="Shanghai Jiao Tong University"/>
            <person name="Feng H."/>
            <person name="Sun Y."/>
            <person name="Zhi Y."/>
            <person name="Mao L."/>
            <person name="Luo Y."/>
            <person name="Wei X."/>
            <person name="Zhou P."/>
        </authorList>
    </citation>
    <scope>NUCLEOTIDE SEQUENCE [LARGE SCALE GENOMIC DNA]</scope>
    <source>
        <strain evidence="2 3">JSD-1</strain>
    </source>
</reference>
<evidence type="ECO:0000313" key="3">
    <source>
        <dbReference type="Proteomes" id="UP000027632"/>
    </source>
</evidence>
<proteinExistence type="predicted"/>
<evidence type="ECO:0000256" key="1">
    <source>
        <dbReference type="SAM" id="MobiDB-lite"/>
    </source>
</evidence>
<feature type="region of interest" description="Disordered" evidence="1">
    <location>
        <begin position="221"/>
        <end position="245"/>
    </location>
</feature>
<dbReference type="InterPro" id="IPR036628">
    <property type="entry name" value="Clp_N_dom_sf"/>
</dbReference>
<protein>
    <submittedName>
        <fullName evidence="2">Peptidase</fullName>
    </submittedName>
</protein>
<organism evidence="2 3">
    <name type="scientific">Streptomyces griseorubens</name>
    <dbReference type="NCBI Taxonomy" id="66897"/>
    <lineage>
        <taxon>Bacteria</taxon>
        <taxon>Bacillati</taxon>
        <taxon>Actinomycetota</taxon>
        <taxon>Actinomycetes</taxon>
        <taxon>Kitasatosporales</taxon>
        <taxon>Streptomycetaceae</taxon>
        <taxon>Streptomyces</taxon>
        <taxon>Streptomyces althioticus group</taxon>
    </lineage>
</organism>
<feature type="region of interest" description="Disordered" evidence="1">
    <location>
        <begin position="1"/>
        <end position="26"/>
    </location>
</feature>
<name>A0ABR4T7M4_9ACTN</name>